<dbReference type="Proteomes" id="UP000440694">
    <property type="component" value="Unassembled WGS sequence"/>
</dbReference>
<dbReference type="AlphaFoldDB" id="A0A6I3KNM6"/>
<name>A0A6I3KNM6_9HYPH</name>
<feature type="chain" id="PRO_5026146257" evidence="1">
    <location>
        <begin position="30"/>
        <end position="94"/>
    </location>
</feature>
<accession>A0A6I3KNM6</accession>
<evidence type="ECO:0000256" key="1">
    <source>
        <dbReference type="SAM" id="SignalP"/>
    </source>
</evidence>
<proteinExistence type="predicted"/>
<evidence type="ECO:0000313" key="2">
    <source>
        <dbReference type="EMBL" id="MTD95510.1"/>
    </source>
</evidence>
<reference evidence="2 3" key="1">
    <citation type="submission" date="2019-11" db="EMBL/GenBank/DDBJ databases">
        <title>Identification of a novel strain.</title>
        <authorList>
            <person name="Xu Q."/>
            <person name="Wang G."/>
        </authorList>
    </citation>
    <scope>NUCLEOTIDE SEQUENCE [LARGE SCALE GENOMIC DNA]</scope>
    <source>
        <strain evidence="3">xq</strain>
    </source>
</reference>
<comment type="caution">
    <text evidence="2">The sequence shown here is derived from an EMBL/GenBank/DDBJ whole genome shotgun (WGS) entry which is preliminary data.</text>
</comment>
<feature type="signal peptide" evidence="1">
    <location>
        <begin position="1"/>
        <end position="29"/>
    </location>
</feature>
<organism evidence="2 3">
    <name type="scientific">Hyphomicrobium album</name>
    <dbReference type="NCBI Taxonomy" id="2665159"/>
    <lineage>
        <taxon>Bacteria</taxon>
        <taxon>Pseudomonadati</taxon>
        <taxon>Pseudomonadota</taxon>
        <taxon>Alphaproteobacteria</taxon>
        <taxon>Hyphomicrobiales</taxon>
        <taxon>Hyphomicrobiaceae</taxon>
        <taxon>Hyphomicrobium</taxon>
    </lineage>
</organism>
<keyword evidence="3" id="KW-1185">Reference proteome</keyword>
<dbReference type="RefSeq" id="WP_154740049.1">
    <property type="nucleotide sequence ID" value="NZ_WMBQ01000002.1"/>
</dbReference>
<gene>
    <name evidence="2" type="ORF">GIW81_14315</name>
</gene>
<dbReference type="EMBL" id="WMBQ01000002">
    <property type="protein sequence ID" value="MTD95510.1"/>
    <property type="molecule type" value="Genomic_DNA"/>
</dbReference>
<protein>
    <submittedName>
        <fullName evidence="2">Uncharacterized protein</fullName>
    </submittedName>
</protein>
<keyword evidence="1" id="KW-0732">Signal</keyword>
<evidence type="ECO:0000313" key="3">
    <source>
        <dbReference type="Proteomes" id="UP000440694"/>
    </source>
</evidence>
<sequence length="94" mass="10529">MLASTPPTRFAAIALALTASMIAATAAQAQFRRGVKPYYSESYETRGPQRGYEGYVAPDYYCSYKRFPNRECTTGAGGKQRCRVVSWRLEQTCQ</sequence>